<proteinExistence type="predicted"/>
<gene>
    <name evidence="1" type="ORF">EKG37_13310</name>
</gene>
<dbReference type="InterPro" id="IPR025553">
    <property type="entry name" value="YppF"/>
</dbReference>
<dbReference type="OrthoDB" id="2680239at2"/>
<reference evidence="1 2" key="1">
    <citation type="submission" date="2018-12" db="EMBL/GenBank/DDBJ databases">
        <title>Bacillus yapensis draft genome sequence.</title>
        <authorList>
            <person name="Yu L."/>
            <person name="Xu X."/>
            <person name="Tang X."/>
        </authorList>
    </citation>
    <scope>NUCLEOTIDE SEQUENCE [LARGE SCALE GENOMIC DNA]</scope>
    <source>
        <strain evidence="1 2">XXST-01</strain>
    </source>
</reference>
<evidence type="ECO:0008006" key="3">
    <source>
        <dbReference type="Google" id="ProtNLM"/>
    </source>
</evidence>
<accession>A0A3S0L9X4</accession>
<evidence type="ECO:0000313" key="2">
    <source>
        <dbReference type="Proteomes" id="UP000271374"/>
    </source>
</evidence>
<dbReference type="EMBL" id="RXNT01000010">
    <property type="protein sequence ID" value="RTR30473.1"/>
    <property type="molecule type" value="Genomic_DNA"/>
</dbReference>
<protein>
    <recommendedName>
        <fullName evidence="3">YppF-like protein</fullName>
    </recommendedName>
</protein>
<comment type="caution">
    <text evidence="1">The sequence shown here is derived from an EMBL/GenBank/DDBJ whole genome shotgun (WGS) entry which is preliminary data.</text>
</comment>
<sequence length="66" mass="7822">MYVHELKEKFSIRKQYQTEDVNELLDFAKKVYISNEITSGEYKKLVRELESQGAHLPADELEKHSH</sequence>
<evidence type="ECO:0000313" key="1">
    <source>
        <dbReference type="EMBL" id="RTR30473.1"/>
    </source>
</evidence>
<dbReference type="Pfam" id="PF14178">
    <property type="entry name" value="YppF"/>
    <property type="match status" value="1"/>
</dbReference>
<organism evidence="1 2">
    <name type="scientific">Bacillus yapensis</name>
    <dbReference type="NCBI Taxonomy" id="2492960"/>
    <lineage>
        <taxon>Bacteria</taxon>
        <taxon>Bacillati</taxon>
        <taxon>Bacillota</taxon>
        <taxon>Bacilli</taxon>
        <taxon>Bacillales</taxon>
        <taxon>Bacillaceae</taxon>
        <taxon>Bacillus</taxon>
    </lineage>
</organism>
<dbReference type="RefSeq" id="WP_126409146.1">
    <property type="nucleotide sequence ID" value="NZ_RXNT01000010.1"/>
</dbReference>
<keyword evidence="2" id="KW-1185">Reference proteome</keyword>
<dbReference type="AlphaFoldDB" id="A0A3S0L9X4"/>
<name>A0A3S0L9X4_9BACI</name>
<dbReference type="Proteomes" id="UP000271374">
    <property type="component" value="Unassembled WGS sequence"/>
</dbReference>